<name>A0A1H5DQM2_RHOJO</name>
<dbReference type="SUPFAM" id="SSF54427">
    <property type="entry name" value="NTF2-like"/>
    <property type="match status" value="1"/>
</dbReference>
<dbReference type="AlphaFoldDB" id="A0A1H5DQM2"/>
<evidence type="ECO:0000313" key="2">
    <source>
        <dbReference type="EMBL" id="SED81134.1"/>
    </source>
</evidence>
<dbReference type="InterPro" id="IPR032710">
    <property type="entry name" value="NTF2-like_dom_sf"/>
</dbReference>
<gene>
    <name evidence="2" type="ORF">SAMN04490220_5635</name>
</gene>
<reference evidence="3" key="1">
    <citation type="submission" date="2016-10" db="EMBL/GenBank/DDBJ databases">
        <authorList>
            <person name="Varghese N."/>
        </authorList>
    </citation>
    <scope>NUCLEOTIDE SEQUENCE [LARGE SCALE GENOMIC DNA]</scope>
    <source>
        <strain evidence="3">DSM 44719</strain>
    </source>
</reference>
<dbReference type="OrthoDB" id="8684708at2"/>
<accession>A0A1H5DQM2</accession>
<dbReference type="InterPro" id="IPR037401">
    <property type="entry name" value="SnoaL-like"/>
</dbReference>
<dbReference type="EMBL" id="FNTL01000004">
    <property type="protein sequence ID" value="SED81134.1"/>
    <property type="molecule type" value="Genomic_DNA"/>
</dbReference>
<dbReference type="Proteomes" id="UP000183407">
    <property type="component" value="Unassembled WGS sequence"/>
</dbReference>
<dbReference type="Gene3D" id="3.10.450.50">
    <property type="match status" value="1"/>
</dbReference>
<dbReference type="Pfam" id="PF12680">
    <property type="entry name" value="SnoaL_2"/>
    <property type="match status" value="1"/>
</dbReference>
<dbReference type="RefSeq" id="WP_073361634.1">
    <property type="nucleotide sequence ID" value="NZ_FNTL01000004.1"/>
</dbReference>
<feature type="domain" description="SnoaL-like" evidence="1">
    <location>
        <begin position="9"/>
        <end position="99"/>
    </location>
</feature>
<protein>
    <submittedName>
        <fullName evidence="2">SnoaL-like domain-containing protein</fullName>
    </submittedName>
</protein>
<sequence>MTSAVPRAVTRYFEADARRDIDALVALFTDDAVVIDEGTTRRGTTEIRGWQTGAASEFDYTTEVLGVAAADGDKDRYLVTTRLDGNFPGGTATVTFDFTVNGELISRLEIAP</sequence>
<evidence type="ECO:0000259" key="1">
    <source>
        <dbReference type="Pfam" id="PF12680"/>
    </source>
</evidence>
<evidence type="ECO:0000313" key="3">
    <source>
        <dbReference type="Proteomes" id="UP000183407"/>
    </source>
</evidence>
<organism evidence="2 3">
    <name type="scientific">Rhodococcus jostii</name>
    <dbReference type="NCBI Taxonomy" id="132919"/>
    <lineage>
        <taxon>Bacteria</taxon>
        <taxon>Bacillati</taxon>
        <taxon>Actinomycetota</taxon>
        <taxon>Actinomycetes</taxon>
        <taxon>Mycobacteriales</taxon>
        <taxon>Nocardiaceae</taxon>
        <taxon>Rhodococcus</taxon>
    </lineage>
</organism>
<proteinExistence type="predicted"/>